<evidence type="ECO:0000313" key="1">
    <source>
        <dbReference type="EMBL" id="GIQ68748.1"/>
    </source>
</evidence>
<gene>
    <name evidence="1" type="ORF">XYCOK13_15720</name>
</gene>
<reference evidence="1" key="1">
    <citation type="submission" date="2021-04" db="EMBL/GenBank/DDBJ databases">
        <title>Draft genome sequence of Xylanibacillus composti strain K13.</title>
        <authorList>
            <person name="Uke A."/>
            <person name="Chhe C."/>
            <person name="Baramee S."/>
            <person name="Kosugi A."/>
        </authorList>
    </citation>
    <scope>NUCLEOTIDE SEQUENCE</scope>
    <source>
        <strain evidence="1">K13</strain>
    </source>
</reference>
<keyword evidence="2" id="KW-1185">Reference proteome</keyword>
<comment type="caution">
    <text evidence="1">The sequence shown here is derived from an EMBL/GenBank/DDBJ whole genome shotgun (WGS) entry which is preliminary data.</text>
</comment>
<sequence>MVKVDADGHFEWQHVYEKGYERIWSVAEIADGYILPNDIGSAAGEQPVLTRISEDGEPVEQIRLQPGVGQPHSYLYVSQVAAGMDGGFIAGLRTGQSQLGLVKVSADGKAEWQRQYAPQFSRAFFQIETGDVMEWVSRVIKQRLRQSCLGSCREAFWSSCGIRNEQGTR</sequence>
<evidence type="ECO:0000313" key="2">
    <source>
        <dbReference type="Proteomes" id="UP000677918"/>
    </source>
</evidence>
<accession>A0A8J4H580</accession>
<proteinExistence type="predicted"/>
<dbReference type="AlphaFoldDB" id="A0A8J4H580"/>
<organism evidence="1 2">
    <name type="scientific">Xylanibacillus composti</name>
    <dbReference type="NCBI Taxonomy" id="1572762"/>
    <lineage>
        <taxon>Bacteria</taxon>
        <taxon>Bacillati</taxon>
        <taxon>Bacillota</taxon>
        <taxon>Bacilli</taxon>
        <taxon>Bacillales</taxon>
        <taxon>Paenibacillaceae</taxon>
        <taxon>Xylanibacillus</taxon>
    </lineage>
</organism>
<protein>
    <submittedName>
        <fullName evidence="1">Uncharacterized protein</fullName>
    </submittedName>
</protein>
<name>A0A8J4H580_9BACL</name>
<dbReference type="EMBL" id="BOVK01000018">
    <property type="protein sequence ID" value="GIQ68748.1"/>
    <property type="molecule type" value="Genomic_DNA"/>
</dbReference>
<dbReference type="Proteomes" id="UP000677918">
    <property type="component" value="Unassembled WGS sequence"/>
</dbReference>